<protein>
    <submittedName>
        <fullName evidence="1">Topoisomerase II large subunit</fullName>
    </submittedName>
</protein>
<keyword evidence="1" id="KW-0413">Isomerase</keyword>
<dbReference type="RefSeq" id="YP_009195423.1">
    <property type="nucleotide sequence ID" value="NC_028762.1"/>
</dbReference>
<accession>A0A0G2SSI2</accession>
<organism evidence="1 2">
    <name type="scientific">Proteus phage vB_PmiM_Pm5461</name>
    <dbReference type="NCBI Taxonomy" id="1636250"/>
    <lineage>
        <taxon>Viruses</taxon>
        <taxon>Duplodnaviria</taxon>
        <taxon>Heunggongvirae</taxon>
        <taxon>Uroviricota</taxon>
        <taxon>Caudoviricetes</taxon>
        <taxon>Pantevenvirales</taxon>
        <taxon>Straboviridae</taxon>
        <taxon>Bragavirus</taxon>
        <taxon>Bragavirus pm5461</taxon>
    </lineage>
</organism>
<dbReference type="GO" id="GO:0016853">
    <property type="term" value="F:isomerase activity"/>
    <property type="evidence" value="ECO:0007669"/>
    <property type="project" value="UniProtKB-KW"/>
</dbReference>
<proteinExistence type="predicted"/>
<dbReference type="EMBL" id="KP890823">
    <property type="protein sequence ID" value="AKA61867.1"/>
    <property type="molecule type" value="Genomic_DNA"/>
</dbReference>
<evidence type="ECO:0000313" key="2">
    <source>
        <dbReference type="Proteomes" id="UP000202749"/>
    </source>
</evidence>
<sequence>MKFSKIDKNDIDMTKYKAQTIVKRTSIASNMMYDNIAIMTDADVDG</sequence>
<reference evidence="1 2" key="1">
    <citation type="submission" date="2015-03" db="EMBL/GenBank/DDBJ databases">
        <authorList>
            <person name="Melo L.D.R."/>
            <person name="Veiga P."/>
            <person name="Cerca N."/>
            <person name="Kropinski A.M."/>
            <person name="Azeredo J."/>
            <person name="Almeida C."/>
            <person name="Sillankorva S."/>
        </authorList>
    </citation>
    <scope>NUCLEOTIDE SEQUENCE [LARGE SCALE GENOMIC DNA]</scope>
</reference>
<evidence type="ECO:0000313" key="1">
    <source>
        <dbReference type="EMBL" id="AKA61867.1"/>
    </source>
</evidence>
<name>A0A0G2SSI2_9CAUD</name>
<dbReference type="OrthoDB" id="40567at10239"/>
<keyword evidence="2" id="KW-1185">Reference proteome</keyword>
<dbReference type="GeneID" id="26622804"/>
<gene>
    <name evidence="1" type="ORF">Pm5461_005</name>
</gene>
<dbReference type="Proteomes" id="UP000202749">
    <property type="component" value="Segment"/>
</dbReference>
<dbReference type="KEGG" id="vg:26622804"/>